<evidence type="ECO:0000313" key="3">
    <source>
        <dbReference type="Proteomes" id="UP000751190"/>
    </source>
</evidence>
<sequence>MRAEANATFETVLRATRMAAFGRISELECAWLRRAWHMSIDDCAGRAEYAAQLDELIGKMVRPMSPETRAVFLRAQPQQNSEHHASTIGSVEPYTFRVAATIVDNAQGYDEIARMRMLAEKTHAMYDRCDTRLVARVWRAVAAMRAGRADESDRQVIAQLEHDAATVGAFMHGLAKMKLGIPNEHFKKVIAVFEAELRKENERRFRALGVLDTRAQIVRELIALATYTAWTACAIWLVLACLDVAHLLKAASRS</sequence>
<feature type="transmembrane region" description="Helical" evidence="1">
    <location>
        <begin position="227"/>
        <end position="248"/>
    </location>
</feature>
<proteinExistence type="predicted"/>
<dbReference type="AlphaFoldDB" id="A0A8J5X1Z1"/>
<name>A0A8J5X1Z1_DIALT</name>
<keyword evidence="1" id="KW-1133">Transmembrane helix</keyword>
<accession>A0A8J5X1Z1</accession>
<dbReference type="Proteomes" id="UP000751190">
    <property type="component" value="Unassembled WGS sequence"/>
</dbReference>
<evidence type="ECO:0000313" key="2">
    <source>
        <dbReference type="EMBL" id="KAG8457638.1"/>
    </source>
</evidence>
<evidence type="ECO:0000256" key="1">
    <source>
        <dbReference type="SAM" id="Phobius"/>
    </source>
</evidence>
<keyword evidence="1" id="KW-0812">Transmembrane</keyword>
<keyword evidence="3" id="KW-1185">Reference proteome</keyword>
<gene>
    <name evidence="2" type="ORF">KFE25_002302</name>
</gene>
<keyword evidence="1" id="KW-0472">Membrane</keyword>
<reference evidence="2" key="1">
    <citation type="submission" date="2021-05" db="EMBL/GenBank/DDBJ databases">
        <title>The genome of the haptophyte Pavlova lutheri (Diacronema luteri, Pavlovales) - a model for lipid biosynthesis in eukaryotic algae.</title>
        <authorList>
            <person name="Hulatt C.J."/>
            <person name="Posewitz M.C."/>
        </authorList>
    </citation>
    <scope>NUCLEOTIDE SEQUENCE</scope>
    <source>
        <strain evidence="2">NIVA-4/92</strain>
    </source>
</reference>
<organism evidence="2 3">
    <name type="scientific">Diacronema lutheri</name>
    <name type="common">Unicellular marine alga</name>
    <name type="synonym">Monochrysis lutheri</name>
    <dbReference type="NCBI Taxonomy" id="2081491"/>
    <lineage>
        <taxon>Eukaryota</taxon>
        <taxon>Haptista</taxon>
        <taxon>Haptophyta</taxon>
        <taxon>Pavlovophyceae</taxon>
        <taxon>Pavlovales</taxon>
        <taxon>Pavlovaceae</taxon>
        <taxon>Diacronema</taxon>
    </lineage>
</organism>
<dbReference type="EMBL" id="JAGTXO010000066">
    <property type="protein sequence ID" value="KAG8457638.1"/>
    <property type="molecule type" value="Genomic_DNA"/>
</dbReference>
<protein>
    <submittedName>
        <fullName evidence="2">Uncharacterized protein</fullName>
    </submittedName>
</protein>
<comment type="caution">
    <text evidence="2">The sequence shown here is derived from an EMBL/GenBank/DDBJ whole genome shotgun (WGS) entry which is preliminary data.</text>
</comment>